<evidence type="ECO:0000259" key="7">
    <source>
        <dbReference type="Pfam" id="PF04893"/>
    </source>
</evidence>
<dbReference type="Proteomes" id="UP000186594">
    <property type="component" value="Unassembled WGS sequence"/>
</dbReference>
<keyword evidence="9" id="KW-1185">Reference proteome</keyword>
<dbReference type="OrthoDB" id="411251at2759"/>
<evidence type="ECO:0000256" key="6">
    <source>
        <dbReference type="RuleBase" id="RU361264"/>
    </source>
</evidence>
<keyword evidence="4 6" id="KW-1133">Transmembrane helix</keyword>
<dbReference type="InterPro" id="IPR006977">
    <property type="entry name" value="Yip1_dom"/>
</dbReference>
<evidence type="ECO:0000256" key="1">
    <source>
        <dbReference type="ARBA" id="ARBA00004141"/>
    </source>
</evidence>
<dbReference type="InterPro" id="IPR045231">
    <property type="entry name" value="Yip1/4-like"/>
</dbReference>
<evidence type="ECO:0000313" key="8">
    <source>
        <dbReference type="EMBL" id="OLL25705.1"/>
    </source>
</evidence>
<feature type="transmembrane region" description="Helical" evidence="6">
    <location>
        <begin position="106"/>
        <end position="124"/>
    </location>
</feature>
<feature type="transmembrane region" description="Helical" evidence="6">
    <location>
        <begin position="189"/>
        <end position="208"/>
    </location>
</feature>
<feature type="transmembrane region" description="Helical" evidence="6">
    <location>
        <begin position="220"/>
        <end position="237"/>
    </location>
</feature>
<name>A0A1U7LSQ8_NEOID</name>
<keyword evidence="5 6" id="KW-0472">Membrane</keyword>
<comment type="subcellular location">
    <subcellularLocation>
        <location evidence="6">Golgi apparatus membrane</location>
        <topology evidence="6">Multi-pass membrane protein</topology>
    </subcellularLocation>
    <subcellularLocation>
        <location evidence="1">Membrane</location>
        <topology evidence="1">Multi-pass membrane protein</topology>
    </subcellularLocation>
</comment>
<dbReference type="STRING" id="1198029.A0A1U7LSQ8"/>
<protein>
    <recommendedName>
        <fullName evidence="6">Protein YIP</fullName>
    </recommendedName>
</protein>
<gene>
    <name evidence="8" type="ORF">NEOLI_002158</name>
</gene>
<keyword evidence="3 6" id="KW-0812">Transmembrane</keyword>
<dbReference type="Pfam" id="PF04893">
    <property type="entry name" value="Yip1"/>
    <property type="match status" value="1"/>
</dbReference>
<evidence type="ECO:0000256" key="4">
    <source>
        <dbReference type="ARBA" id="ARBA00022989"/>
    </source>
</evidence>
<comment type="similarity">
    <text evidence="2 6">Belongs to the YIP1 family.</text>
</comment>
<reference evidence="8 9" key="1">
    <citation type="submission" date="2016-04" db="EMBL/GenBank/DDBJ databases">
        <title>Evolutionary innovation and constraint leading to complex multicellularity in the Ascomycota.</title>
        <authorList>
            <person name="Cisse O."/>
            <person name="Nguyen A."/>
            <person name="Hewitt D.A."/>
            <person name="Jedd G."/>
            <person name="Stajich J.E."/>
        </authorList>
    </citation>
    <scope>NUCLEOTIDE SEQUENCE [LARGE SCALE GENOMIC DNA]</scope>
    <source>
        <strain evidence="8 9">DAH-3</strain>
    </source>
</reference>
<dbReference type="PANTHER" id="PTHR21236">
    <property type="entry name" value="GOLGI MEMBRANE PROTEIN YIP1"/>
    <property type="match status" value="1"/>
</dbReference>
<dbReference type="GO" id="GO:0006888">
    <property type="term" value="P:endoplasmic reticulum to Golgi vesicle-mediated transport"/>
    <property type="evidence" value="ECO:0007669"/>
    <property type="project" value="InterPro"/>
</dbReference>
<feature type="transmembrane region" description="Helical" evidence="6">
    <location>
        <begin position="130"/>
        <end position="151"/>
    </location>
</feature>
<dbReference type="AlphaFoldDB" id="A0A1U7LSQ8"/>
<evidence type="ECO:0000313" key="9">
    <source>
        <dbReference type="Proteomes" id="UP000186594"/>
    </source>
</evidence>
<accession>A0A1U7LSQ8</accession>
<dbReference type="EMBL" id="LXFE01000330">
    <property type="protein sequence ID" value="OLL25705.1"/>
    <property type="molecule type" value="Genomic_DNA"/>
</dbReference>
<comment type="caution">
    <text evidence="8">The sequence shown here is derived from an EMBL/GenBank/DDBJ whole genome shotgun (WGS) entry which is preliminary data.</text>
</comment>
<dbReference type="GO" id="GO:0005802">
    <property type="term" value="C:trans-Golgi network"/>
    <property type="evidence" value="ECO:0007669"/>
    <property type="project" value="TreeGrafter"/>
</dbReference>
<proteinExistence type="inferred from homology"/>
<evidence type="ECO:0000256" key="2">
    <source>
        <dbReference type="ARBA" id="ARBA00010596"/>
    </source>
</evidence>
<sequence length="239" mass="26374">MTSSISNDVLIEADDDDLELLHGPEALTSPSPSPATLLTENRATNRRFTGGDTLDEPVTTTIVRSIYYVELNKTEKRDAFAVAHKLRQVLYPLPSSTEQALRDWDLWGPLIFCLFLSLCLSFSAPKNQSVLVFTGIFSLVWFGEAIVTMNIKVLGGKVSMFQSVSILGYALAPLVVASLIGIFVKTWVVMLPLSLGMYAWSIYGSRIVVTSSGMDRKIGLAMYPLFLFYGVLSYIIILS</sequence>
<evidence type="ECO:0000256" key="5">
    <source>
        <dbReference type="ARBA" id="ARBA00023136"/>
    </source>
</evidence>
<organism evidence="8 9">
    <name type="scientific">Neolecta irregularis (strain DAH-3)</name>
    <dbReference type="NCBI Taxonomy" id="1198029"/>
    <lineage>
        <taxon>Eukaryota</taxon>
        <taxon>Fungi</taxon>
        <taxon>Dikarya</taxon>
        <taxon>Ascomycota</taxon>
        <taxon>Taphrinomycotina</taxon>
        <taxon>Neolectales</taxon>
        <taxon>Neolectaceae</taxon>
        <taxon>Neolecta</taxon>
    </lineage>
</organism>
<evidence type="ECO:0000256" key="3">
    <source>
        <dbReference type="ARBA" id="ARBA00022692"/>
    </source>
</evidence>
<feature type="transmembrane region" description="Helical" evidence="6">
    <location>
        <begin position="163"/>
        <end position="183"/>
    </location>
</feature>
<dbReference type="GO" id="GO:0000139">
    <property type="term" value="C:Golgi membrane"/>
    <property type="evidence" value="ECO:0007669"/>
    <property type="project" value="UniProtKB-SubCell"/>
</dbReference>
<dbReference type="OMA" id="IKFYHVL"/>
<dbReference type="PANTHER" id="PTHR21236:SF1">
    <property type="entry name" value="PROTEIN YIPF6"/>
    <property type="match status" value="1"/>
</dbReference>
<feature type="domain" description="Yip1" evidence="7">
    <location>
        <begin position="98"/>
        <end position="235"/>
    </location>
</feature>